<feature type="domain" description="PAS" evidence="1">
    <location>
        <begin position="272"/>
        <end position="337"/>
    </location>
</feature>
<evidence type="ECO:0000313" key="3">
    <source>
        <dbReference type="Proteomes" id="UP000326729"/>
    </source>
</evidence>
<dbReference type="OrthoDB" id="7819489at2"/>
<dbReference type="Gene3D" id="3.30.450.20">
    <property type="entry name" value="PAS domain"/>
    <property type="match status" value="2"/>
</dbReference>
<proteinExistence type="predicted"/>
<dbReference type="AlphaFoldDB" id="A0A5E6QF46"/>
<sequence>MDILNLLAHKAQPLTSSLSMDGQLIDLSASLSDQLGYAPHELSGQPIERIFNVESVRTLKALFANPPADEQVHSLELTLIRHNGGLLHVVACGLLEWRAVEAARLHLLKIPLGTLGHRLREMHNANEVMSQMLQSAKVAYWCIEFAEAVDINHSPDEIVRQVFENDSHWRLCNRAMADVYEMPSDVDFNQQPVRLYWPRSPANEEFVRRLIEAGFHVDCALSVDRRHDGSPAYVENDVRATIVNGHLLRMWGSIRDVSQELRMQHDAEQRIDALRRVFDAVPDAVLVIDEQLQPQWRNAAFEETFGITHGAGIARLLLDNGLPERTWHTLPLPDLRGRERSFNVHCSRILIREGVAWRVAVLRESRQGMRRIEELHP</sequence>
<dbReference type="InterPro" id="IPR035965">
    <property type="entry name" value="PAS-like_dom_sf"/>
</dbReference>
<organism evidence="2 3">
    <name type="scientific">Pseudomonas fluorescens</name>
    <dbReference type="NCBI Taxonomy" id="294"/>
    <lineage>
        <taxon>Bacteria</taxon>
        <taxon>Pseudomonadati</taxon>
        <taxon>Pseudomonadota</taxon>
        <taxon>Gammaproteobacteria</taxon>
        <taxon>Pseudomonadales</taxon>
        <taxon>Pseudomonadaceae</taxon>
        <taxon>Pseudomonas</taxon>
    </lineage>
</organism>
<evidence type="ECO:0000259" key="1">
    <source>
        <dbReference type="SMART" id="SM00091"/>
    </source>
</evidence>
<dbReference type="CDD" id="cd00130">
    <property type="entry name" value="PAS"/>
    <property type="match status" value="1"/>
</dbReference>
<protein>
    <recommendedName>
        <fullName evidence="1">PAS domain-containing protein</fullName>
    </recommendedName>
</protein>
<gene>
    <name evidence="2" type="ORF">PS659_00919</name>
</gene>
<dbReference type="RefSeq" id="WP_150715048.1">
    <property type="nucleotide sequence ID" value="NZ_CABVGY010000004.1"/>
</dbReference>
<evidence type="ECO:0000313" key="2">
    <source>
        <dbReference type="EMBL" id="VVM53180.1"/>
    </source>
</evidence>
<name>A0A5E6QF46_PSEFL</name>
<dbReference type="SUPFAM" id="SSF55785">
    <property type="entry name" value="PYP-like sensor domain (PAS domain)"/>
    <property type="match status" value="3"/>
</dbReference>
<feature type="domain" description="PAS" evidence="1">
    <location>
        <begin position="2"/>
        <end position="68"/>
    </location>
</feature>
<dbReference type="Proteomes" id="UP000326729">
    <property type="component" value="Unassembled WGS sequence"/>
</dbReference>
<accession>A0A5E6QF46</accession>
<dbReference type="Pfam" id="PF13426">
    <property type="entry name" value="PAS_9"/>
    <property type="match status" value="1"/>
</dbReference>
<reference evidence="2 3" key="1">
    <citation type="submission" date="2019-09" db="EMBL/GenBank/DDBJ databases">
        <authorList>
            <person name="Chandra G."/>
            <person name="Truman W A."/>
        </authorList>
    </citation>
    <scope>NUCLEOTIDE SEQUENCE [LARGE SCALE GENOMIC DNA]</scope>
    <source>
        <strain evidence="2">PS659</strain>
    </source>
</reference>
<dbReference type="SMART" id="SM00091">
    <property type="entry name" value="PAS"/>
    <property type="match status" value="2"/>
</dbReference>
<dbReference type="InterPro" id="IPR000014">
    <property type="entry name" value="PAS"/>
</dbReference>
<dbReference type="Pfam" id="PF13188">
    <property type="entry name" value="PAS_8"/>
    <property type="match status" value="1"/>
</dbReference>
<dbReference type="EMBL" id="CABVGY010000004">
    <property type="protein sequence ID" value="VVM53180.1"/>
    <property type="molecule type" value="Genomic_DNA"/>
</dbReference>